<dbReference type="EMBL" id="CAJPIN010004634">
    <property type="protein sequence ID" value="CAG2056949.1"/>
    <property type="molecule type" value="Genomic_DNA"/>
</dbReference>
<evidence type="ECO:0000313" key="1">
    <source>
        <dbReference type="EMBL" id="CAG2056949.1"/>
    </source>
</evidence>
<reference evidence="1" key="1">
    <citation type="submission" date="2021-03" db="EMBL/GenBank/DDBJ databases">
        <authorList>
            <person name="Tran Van P."/>
        </authorList>
    </citation>
    <scope>NUCLEOTIDE SEQUENCE</scope>
</reference>
<keyword evidence="2" id="KW-1185">Reference proteome</keyword>
<protein>
    <submittedName>
        <fullName evidence="1">Uncharacterized protein</fullName>
    </submittedName>
</protein>
<proteinExistence type="predicted"/>
<dbReference type="Proteomes" id="UP001153148">
    <property type="component" value="Unassembled WGS sequence"/>
</dbReference>
<gene>
    <name evidence="1" type="ORF">TPAB3V08_LOCUS3932</name>
</gene>
<comment type="caution">
    <text evidence="1">The sequence shown here is derived from an EMBL/GenBank/DDBJ whole genome shotgun (WGS) entry which is preliminary data.</text>
</comment>
<organism evidence="1 2">
    <name type="scientific">Timema podura</name>
    <name type="common">Walking stick</name>
    <dbReference type="NCBI Taxonomy" id="61482"/>
    <lineage>
        <taxon>Eukaryota</taxon>
        <taxon>Metazoa</taxon>
        <taxon>Ecdysozoa</taxon>
        <taxon>Arthropoda</taxon>
        <taxon>Hexapoda</taxon>
        <taxon>Insecta</taxon>
        <taxon>Pterygota</taxon>
        <taxon>Neoptera</taxon>
        <taxon>Polyneoptera</taxon>
        <taxon>Phasmatodea</taxon>
        <taxon>Timematodea</taxon>
        <taxon>Timematoidea</taxon>
        <taxon>Timematidae</taxon>
        <taxon>Timema</taxon>
    </lineage>
</organism>
<accession>A0ABN7NQ17</accession>
<sequence length="202" mass="23257">MKCFRISVKMELEKTTIKTTCYDLRPEVKPSSIGTPTIQFSVSQEPQSLTSLISWPPLQAHLFRSGTGCPRVFECIVSYSSNHTSRWVTCGWFGGRERGFIAGNRRSRKKYNGSRCLETQRPNCTYSLFEPKSQLLHATCNNMDDKKRRVESLFATETEGNTDKHAHTKQIEQRQSVPYTYRFVSLYGPRKSEQGCRRIKAE</sequence>
<evidence type="ECO:0000313" key="2">
    <source>
        <dbReference type="Proteomes" id="UP001153148"/>
    </source>
</evidence>
<name>A0ABN7NQ17_TIMPD</name>